<protein>
    <submittedName>
        <fullName evidence="4">Tetratricopeptide repeat protein</fullName>
    </submittedName>
</protein>
<organism evidence="4 5">
    <name type="scientific">Piscinibacter gummiphilus</name>
    <dbReference type="NCBI Taxonomy" id="946333"/>
    <lineage>
        <taxon>Bacteria</taxon>
        <taxon>Pseudomonadati</taxon>
        <taxon>Pseudomonadota</taxon>
        <taxon>Betaproteobacteria</taxon>
        <taxon>Burkholderiales</taxon>
        <taxon>Sphaerotilaceae</taxon>
        <taxon>Piscinibacter</taxon>
    </lineage>
</organism>
<dbReference type="PROSITE" id="PS50293">
    <property type="entry name" value="TPR_REGION"/>
    <property type="match status" value="1"/>
</dbReference>
<accession>A0ABZ0CY45</accession>
<proteinExistence type="predicted"/>
<dbReference type="Pfam" id="PF13432">
    <property type="entry name" value="TPR_16"/>
    <property type="match status" value="1"/>
</dbReference>
<dbReference type="PANTHER" id="PTHR44858">
    <property type="entry name" value="TETRATRICOPEPTIDE REPEAT PROTEIN 6"/>
    <property type="match status" value="1"/>
</dbReference>
<keyword evidence="2 3" id="KW-0802">TPR repeat</keyword>
<name>A0ABZ0CY45_9BURK</name>
<dbReference type="Proteomes" id="UP001303946">
    <property type="component" value="Chromosome"/>
</dbReference>
<reference evidence="4 5" key="1">
    <citation type="submission" date="2023-10" db="EMBL/GenBank/DDBJ databases">
        <title>Bacteria for the degradation of biodegradable plastic PBAT(Polybutylene adipate terephthalate).</title>
        <authorList>
            <person name="Weon H.-Y."/>
            <person name="Yeon J."/>
        </authorList>
    </citation>
    <scope>NUCLEOTIDE SEQUENCE [LARGE SCALE GENOMIC DNA]</scope>
    <source>
        <strain evidence="4 5">SBD 7-3</strain>
    </source>
</reference>
<evidence type="ECO:0000256" key="3">
    <source>
        <dbReference type="PROSITE-ProRule" id="PRU00339"/>
    </source>
</evidence>
<dbReference type="InterPro" id="IPR050498">
    <property type="entry name" value="Ycf3"/>
</dbReference>
<feature type="repeat" description="TPR" evidence="3">
    <location>
        <begin position="204"/>
        <end position="237"/>
    </location>
</feature>
<dbReference type="EMBL" id="CP136336">
    <property type="protein sequence ID" value="WOB07950.1"/>
    <property type="molecule type" value="Genomic_DNA"/>
</dbReference>
<gene>
    <name evidence="4" type="ORF">RXV79_23985</name>
</gene>
<dbReference type="PANTHER" id="PTHR44858:SF1">
    <property type="entry name" value="UDP-N-ACETYLGLUCOSAMINE--PEPTIDE N-ACETYLGLUCOSAMINYLTRANSFERASE SPINDLY-RELATED"/>
    <property type="match status" value="1"/>
</dbReference>
<dbReference type="RefSeq" id="WP_316700599.1">
    <property type="nucleotide sequence ID" value="NZ_CP136336.1"/>
</dbReference>
<dbReference type="PROSITE" id="PS50005">
    <property type="entry name" value="TPR"/>
    <property type="match status" value="2"/>
</dbReference>
<evidence type="ECO:0000256" key="1">
    <source>
        <dbReference type="ARBA" id="ARBA00022737"/>
    </source>
</evidence>
<evidence type="ECO:0000313" key="4">
    <source>
        <dbReference type="EMBL" id="WOB07950.1"/>
    </source>
</evidence>
<feature type="repeat" description="TPR" evidence="3">
    <location>
        <begin position="170"/>
        <end position="203"/>
    </location>
</feature>
<dbReference type="SMART" id="SM00028">
    <property type="entry name" value="TPR"/>
    <property type="match status" value="3"/>
</dbReference>
<keyword evidence="5" id="KW-1185">Reference proteome</keyword>
<dbReference type="Gene3D" id="1.10.1660.10">
    <property type="match status" value="1"/>
</dbReference>
<sequence length="268" mass="29612">MSPSGADDRQATLSLRKVQALLGLPAHVVNGLIEAGVVTPTRGPRHAWRFTFQDVVLLRTAHRLRTAQVPSRKLLRALARVKGGLGPLPLSGVRLTAIDRQVVVREGPLQWEAESGQLLMDFDRAAAPVVQPLPQETVDWFAEGVALEAHDAAAAEKAYRLALAADPVHAPAWLNLSALMCEQGRCDDAVQTLDEALLHLPDNADLHFNRGIALEDQQRHDEAIAAYERALTLRPELADAHYNLACLHERTGRPHRALRHLNEYRRLT</sequence>
<dbReference type="SUPFAM" id="SSF48452">
    <property type="entry name" value="TPR-like"/>
    <property type="match status" value="1"/>
</dbReference>
<evidence type="ECO:0000256" key="2">
    <source>
        <dbReference type="ARBA" id="ARBA00022803"/>
    </source>
</evidence>
<dbReference type="Gene3D" id="1.25.40.10">
    <property type="entry name" value="Tetratricopeptide repeat domain"/>
    <property type="match status" value="1"/>
</dbReference>
<evidence type="ECO:0000313" key="5">
    <source>
        <dbReference type="Proteomes" id="UP001303946"/>
    </source>
</evidence>
<dbReference type="InterPro" id="IPR019734">
    <property type="entry name" value="TPR_rpt"/>
</dbReference>
<dbReference type="InterPro" id="IPR011990">
    <property type="entry name" value="TPR-like_helical_dom_sf"/>
</dbReference>
<keyword evidence="1" id="KW-0677">Repeat</keyword>